<dbReference type="GO" id="GO:0016740">
    <property type="term" value="F:transferase activity"/>
    <property type="evidence" value="ECO:0007669"/>
    <property type="project" value="UniProtKB-KW"/>
</dbReference>
<accession>A0A3L7J185</accession>
<evidence type="ECO:0000313" key="1">
    <source>
        <dbReference type="EMBL" id="RLQ84278.1"/>
    </source>
</evidence>
<keyword evidence="1" id="KW-0808">Transferase</keyword>
<evidence type="ECO:0000313" key="2">
    <source>
        <dbReference type="Proteomes" id="UP000282460"/>
    </source>
</evidence>
<dbReference type="RefSeq" id="WP_121659324.1">
    <property type="nucleotide sequence ID" value="NZ_BMEK01000002.1"/>
</dbReference>
<protein>
    <submittedName>
        <fullName evidence="1">GNAT family N-acetyltransferase</fullName>
    </submittedName>
</protein>
<proteinExistence type="predicted"/>
<dbReference type="AlphaFoldDB" id="A0A3L7J185"/>
<dbReference type="Proteomes" id="UP000282460">
    <property type="component" value="Unassembled WGS sequence"/>
</dbReference>
<sequence length="116" mass="12999">MQPLAPVSPVDIDEVTHFLRDVDLTLSGLDSASTRLWIKRDANGTIIASTGYELSDDGLHALILSRRSGPFWQKLGFEPADRYELAAALRTTRQVMLFTETGQLDREVAWSRDLSH</sequence>
<dbReference type="OrthoDB" id="3429276at2"/>
<reference evidence="1 2" key="1">
    <citation type="submission" date="2018-10" db="EMBL/GenBank/DDBJ databases">
        <authorList>
            <person name="Li J."/>
        </authorList>
    </citation>
    <scope>NUCLEOTIDE SEQUENCE [LARGE SCALE GENOMIC DNA]</scope>
    <source>
        <strain evidence="1 2">ZD1-4</strain>
    </source>
</reference>
<keyword evidence="2" id="KW-1185">Reference proteome</keyword>
<gene>
    <name evidence="1" type="ORF">D9V28_08730</name>
</gene>
<organism evidence="1 2">
    <name type="scientific">Mycetocola zhadangensis</name>
    <dbReference type="NCBI Taxonomy" id="1164595"/>
    <lineage>
        <taxon>Bacteria</taxon>
        <taxon>Bacillati</taxon>
        <taxon>Actinomycetota</taxon>
        <taxon>Actinomycetes</taxon>
        <taxon>Micrococcales</taxon>
        <taxon>Microbacteriaceae</taxon>
        <taxon>Mycetocola</taxon>
    </lineage>
</organism>
<comment type="caution">
    <text evidence="1">The sequence shown here is derived from an EMBL/GenBank/DDBJ whole genome shotgun (WGS) entry which is preliminary data.</text>
</comment>
<name>A0A3L7J185_9MICO</name>
<dbReference type="EMBL" id="RCWJ01000002">
    <property type="protein sequence ID" value="RLQ84278.1"/>
    <property type="molecule type" value="Genomic_DNA"/>
</dbReference>